<name>A0ABQ2FCI6_9MICO</name>
<sequence length="444" mass="47382">MTLSPREYQARAQLYVSTSGGDSVSDLVQGGTFTQRQVATYADIIRSPLVLNEVITQMGLDESPRGLADRISAVVPPNTVLIDVTVTDADPTQAAAIANAVTAQFTESVQELEQVGTDGESPVKATIIQPATTPHTPSSPSPVRNLGLGVVMGLLLGAVVAISRDLLDTRVRGEADVQRVTNEPVIGAIAFDKDAPEHPLVLEIDPHSPRSEAFRALRTNLLYVNPDDPARTLLVTSTVPGEGKSTTSVNLALTLAETGAAVCLIEGDLRRPRMLEYMGLESAAGLTDILVGRADPEDVMQPYVGGLQVLGCGAIPPNPSELLGSTAMERLLERLSRDFDYVIIDAPPVLAVTDAAVLSTVVDGTMIVVGAGVVNRDPLQRAITTLERVDANILGLVLNRLPIKGPDAYSYSYESYRPELPVEGREGRTVSRAARRRARSRAKR</sequence>
<dbReference type="SUPFAM" id="SSF52540">
    <property type="entry name" value="P-loop containing nucleoside triphosphate hydrolases"/>
    <property type="match status" value="1"/>
</dbReference>
<accession>A0ABQ2FCI6</accession>
<dbReference type="Pfam" id="PF10609">
    <property type="entry name" value="ParA"/>
    <property type="match status" value="1"/>
</dbReference>
<dbReference type="PANTHER" id="PTHR32309">
    <property type="entry name" value="TYROSINE-PROTEIN KINASE"/>
    <property type="match status" value="1"/>
</dbReference>
<dbReference type="EMBL" id="BMLB01000009">
    <property type="protein sequence ID" value="GGK83668.1"/>
    <property type="molecule type" value="Genomic_DNA"/>
</dbReference>
<feature type="region of interest" description="Disordered" evidence="3">
    <location>
        <begin position="421"/>
        <end position="444"/>
    </location>
</feature>
<reference evidence="5" key="1">
    <citation type="journal article" date="2019" name="Int. J. Syst. Evol. Microbiol.">
        <title>The Global Catalogue of Microorganisms (GCM) 10K type strain sequencing project: providing services to taxonomists for standard genome sequencing and annotation.</title>
        <authorList>
            <consortium name="The Broad Institute Genomics Platform"/>
            <consortium name="The Broad Institute Genome Sequencing Center for Infectious Disease"/>
            <person name="Wu L."/>
            <person name="Ma J."/>
        </authorList>
    </citation>
    <scope>NUCLEOTIDE SEQUENCE [LARGE SCALE GENOMIC DNA]</scope>
    <source>
        <strain evidence="5">CGMCC 1.5362</strain>
    </source>
</reference>
<proteinExistence type="predicted"/>
<gene>
    <name evidence="4" type="ORF">GCM10011509_35160</name>
</gene>
<feature type="compositionally biased region" description="Basic residues" evidence="3">
    <location>
        <begin position="433"/>
        <end position="444"/>
    </location>
</feature>
<organism evidence="4 5">
    <name type="scientific">Ornithinimicrobium pekingense</name>
    <dbReference type="NCBI Taxonomy" id="384677"/>
    <lineage>
        <taxon>Bacteria</taxon>
        <taxon>Bacillati</taxon>
        <taxon>Actinomycetota</taxon>
        <taxon>Actinomycetes</taxon>
        <taxon>Micrococcales</taxon>
        <taxon>Ornithinimicrobiaceae</taxon>
        <taxon>Ornithinimicrobium</taxon>
    </lineage>
</organism>
<dbReference type="InterPro" id="IPR005702">
    <property type="entry name" value="Wzc-like_C"/>
</dbReference>
<evidence type="ECO:0000313" key="5">
    <source>
        <dbReference type="Proteomes" id="UP000662111"/>
    </source>
</evidence>
<dbReference type="NCBIfam" id="TIGR01007">
    <property type="entry name" value="eps_fam"/>
    <property type="match status" value="1"/>
</dbReference>
<evidence type="ECO:0000256" key="1">
    <source>
        <dbReference type="ARBA" id="ARBA00022741"/>
    </source>
</evidence>
<dbReference type="CDD" id="cd05387">
    <property type="entry name" value="BY-kinase"/>
    <property type="match status" value="1"/>
</dbReference>
<keyword evidence="2" id="KW-0067">ATP-binding</keyword>
<evidence type="ECO:0000256" key="2">
    <source>
        <dbReference type="ARBA" id="ARBA00022840"/>
    </source>
</evidence>
<comment type="caution">
    <text evidence="4">The sequence shown here is derived from an EMBL/GenBank/DDBJ whole genome shotgun (WGS) entry which is preliminary data.</text>
</comment>
<evidence type="ECO:0000256" key="3">
    <source>
        <dbReference type="SAM" id="MobiDB-lite"/>
    </source>
</evidence>
<protein>
    <submittedName>
        <fullName evidence="4">Chromosome partitioning protein</fullName>
    </submittedName>
</protein>
<dbReference type="PANTHER" id="PTHR32309:SF13">
    <property type="entry name" value="FERRIC ENTEROBACTIN TRANSPORT PROTEIN FEPE"/>
    <property type="match status" value="1"/>
</dbReference>
<dbReference type="Gene3D" id="3.40.50.300">
    <property type="entry name" value="P-loop containing nucleotide triphosphate hydrolases"/>
    <property type="match status" value="1"/>
</dbReference>
<dbReference type="InterPro" id="IPR033756">
    <property type="entry name" value="YlxH/NBP35"/>
</dbReference>
<dbReference type="InterPro" id="IPR050445">
    <property type="entry name" value="Bact_polysacc_biosynth/exp"/>
</dbReference>
<evidence type="ECO:0000313" key="4">
    <source>
        <dbReference type="EMBL" id="GGK83668.1"/>
    </source>
</evidence>
<dbReference type="InterPro" id="IPR027417">
    <property type="entry name" value="P-loop_NTPase"/>
</dbReference>
<keyword evidence="5" id="KW-1185">Reference proteome</keyword>
<keyword evidence="1" id="KW-0547">Nucleotide-binding</keyword>
<dbReference type="Proteomes" id="UP000662111">
    <property type="component" value="Unassembled WGS sequence"/>
</dbReference>